<evidence type="ECO:0000313" key="4">
    <source>
        <dbReference type="EMBL" id="TLD70555.1"/>
    </source>
</evidence>
<feature type="domain" description="GFO/IDH/MocA-like oxidoreductase" evidence="3">
    <location>
        <begin position="184"/>
        <end position="298"/>
    </location>
</feature>
<dbReference type="AlphaFoldDB" id="A0A5R8KEY4"/>
<evidence type="ECO:0000259" key="2">
    <source>
        <dbReference type="Pfam" id="PF01408"/>
    </source>
</evidence>
<accession>A0A5R8KEY4</accession>
<dbReference type="OrthoDB" id="9815825at2"/>
<comment type="caution">
    <text evidence="4">The sequence shown here is derived from an EMBL/GenBank/DDBJ whole genome shotgun (WGS) entry which is preliminary data.</text>
</comment>
<dbReference type="GO" id="GO:0016491">
    <property type="term" value="F:oxidoreductase activity"/>
    <property type="evidence" value="ECO:0007669"/>
    <property type="project" value="UniProtKB-KW"/>
</dbReference>
<protein>
    <submittedName>
        <fullName evidence="4">Gfo/Idh/MocA family oxidoreductase</fullName>
    </submittedName>
</protein>
<dbReference type="Gene3D" id="3.30.360.10">
    <property type="entry name" value="Dihydrodipicolinate Reductase, domain 2"/>
    <property type="match status" value="1"/>
</dbReference>
<dbReference type="GO" id="GO:0000166">
    <property type="term" value="F:nucleotide binding"/>
    <property type="evidence" value="ECO:0007669"/>
    <property type="project" value="InterPro"/>
</dbReference>
<dbReference type="InterPro" id="IPR000683">
    <property type="entry name" value="Gfo/Idh/MocA-like_OxRdtase_N"/>
</dbReference>
<dbReference type="Proteomes" id="UP000306196">
    <property type="component" value="Unassembled WGS sequence"/>
</dbReference>
<dbReference type="InterPro" id="IPR036291">
    <property type="entry name" value="NAD(P)-bd_dom_sf"/>
</dbReference>
<organism evidence="4 5">
    <name type="scientific">Phragmitibacter flavus</name>
    <dbReference type="NCBI Taxonomy" id="2576071"/>
    <lineage>
        <taxon>Bacteria</taxon>
        <taxon>Pseudomonadati</taxon>
        <taxon>Verrucomicrobiota</taxon>
        <taxon>Verrucomicrobiia</taxon>
        <taxon>Verrucomicrobiales</taxon>
        <taxon>Verrucomicrobiaceae</taxon>
        <taxon>Phragmitibacter</taxon>
    </lineage>
</organism>
<dbReference type="PANTHER" id="PTHR43818">
    <property type="entry name" value="BCDNA.GH03377"/>
    <property type="match status" value="1"/>
</dbReference>
<reference evidence="4 5" key="1">
    <citation type="submission" date="2019-05" db="EMBL/GenBank/DDBJ databases">
        <title>Verrucobacter flavum gen. nov., sp. nov. a new member of the family Verrucomicrobiaceae.</title>
        <authorList>
            <person name="Szuroczki S."/>
            <person name="Abbaszade G."/>
            <person name="Szabo A."/>
            <person name="Felfoldi T."/>
            <person name="Schumann P."/>
            <person name="Boka K."/>
            <person name="Keki Z."/>
            <person name="Toumi M."/>
            <person name="Toth E."/>
        </authorList>
    </citation>
    <scope>NUCLEOTIDE SEQUENCE [LARGE SCALE GENOMIC DNA]</scope>
    <source>
        <strain evidence="4 5">MG-N-17</strain>
    </source>
</reference>
<evidence type="ECO:0000256" key="1">
    <source>
        <dbReference type="ARBA" id="ARBA00023002"/>
    </source>
</evidence>
<dbReference type="Pfam" id="PF01408">
    <property type="entry name" value="GFO_IDH_MocA"/>
    <property type="match status" value="1"/>
</dbReference>
<dbReference type="SUPFAM" id="SSF51735">
    <property type="entry name" value="NAD(P)-binding Rossmann-fold domains"/>
    <property type="match status" value="1"/>
</dbReference>
<dbReference type="InterPro" id="IPR055170">
    <property type="entry name" value="GFO_IDH_MocA-like_dom"/>
</dbReference>
<feature type="domain" description="Gfo/Idh/MocA-like oxidoreductase N-terminal" evidence="2">
    <location>
        <begin position="14"/>
        <end position="165"/>
    </location>
</feature>
<evidence type="ECO:0000313" key="5">
    <source>
        <dbReference type="Proteomes" id="UP000306196"/>
    </source>
</evidence>
<dbReference type="SUPFAM" id="SSF55347">
    <property type="entry name" value="Glyceraldehyde-3-phosphate dehydrogenase-like, C-terminal domain"/>
    <property type="match status" value="1"/>
</dbReference>
<keyword evidence="5" id="KW-1185">Reference proteome</keyword>
<keyword evidence="1" id="KW-0560">Oxidoreductase</keyword>
<proteinExistence type="predicted"/>
<sequence>MLLMRTHKIMSQPIKIALVGVGMFGGDVHARTYADLQRFGIGGQLARIGLDAWTRDLAPLHFELTAIAARTEKSAVKAATQFHDSTGHRPLIFHGDEPWLELLDAVPDLDILAVATPDHLHTQPILAALARGVHVITEKPMCLSIHEADTIIELAAQKKCIVAVDMHKRYDPDHLRIRHDIQHRIGTPLYGSAYLEEPLEVSASTFKWVESSDPFSYVGPHWTDLIWHYYRSKPVALTAVGQKRRLIRDNIDAYDAVQVRVDYANGMSIHFHNNWITPSDFEGPVNQGHEIVGTDGKVESDQQYRGFRFWNQGGGSRTSNNHFTRDIPRPDGSSAYLGYGVDSLTACVAAICRVARFNDSPSDVATIYPTAADARISTAIIHAAAIVRDLNFKYLNEGKGTPVTARFGDDGITIIDPTRAEQGLEHVFQRIYSLPL</sequence>
<dbReference type="EMBL" id="VAUV01000008">
    <property type="protein sequence ID" value="TLD70555.1"/>
    <property type="molecule type" value="Genomic_DNA"/>
</dbReference>
<dbReference type="InterPro" id="IPR050463">
    <property type="entry name" value="Gfo/Idh/MocA_oxidrdct_glycsds"/>
</dbReference>
<name>A0A5R8KEY4_9BACT</name>
<dbReference type="PANTHER" id="PTHR43818:SF11">
    <property type="entry name" value="BCDNA.GH03377"/>
    <property type="match status" value="1"/>
</dbReference>
<dbReference type="Pfam" id="PF22725">
    <property type="entry name" value="GFO_IDH_MocA_C3"/>
    <property type="match status" value="1"/>
</dbReference>
<evidence type="ECO:0000259" key="3">
    <source>
        <dbReference type="Pfam" id="PF22725"/>
    </source>
</evidence>
<gene>
    <name evidence="4" type="ORF">FEM03_12590</name>
</gene>
<dbReference type="Gene3D" id="3.40.50.720">
    <property type="entry name" value="NAD(P)-binding Rossmann-like Domain"/>
    <property type="match status" value="1"/>
</dbReference>